<dbReference type="InterPro" id="IPR004338">
    <property type="entry name" value="NqrB/RnfD"/>
</dbReference>
<evidence type="ECO:0000256" key="8">
    <source>
        <dbReference type="ARBA" id="ARBA00022989"/>
    </source>
</evidence>
<dbReference type="NCBIfam" id="TIGR01946">
    <property type="entry name" value="rnfD"/>
    <property type="match status" value="1"/>
</dbReference>
<dbReference type="HAMAP" id="MF_00462">
    <property type="entry name" value="RsxD_RnfD"/>
    <property type="match status" value="1"/>
</dbReference>
<dbReference type="Proteomes" id="UP001335100">
    <property type="component" value="Unassembled WGS sequence"/>
</dbReference>
<dbReference type="RefSeq" id="WP_330073497.1">
    <property type="nucleotide sequence ID" value="NZ_JAZDQJ010000003.1"/>
</dbReference>
<reference evidence="11 12" key="1">
    <citation type="submission" date="2024-01" db="EMBL/GenBank/DDBJ databases">
        <title>Unpublished Manusciprt.</title>
        <authorList>
            <person name="Duman M."/>
            <person name="Valdes E.G."/>
            <person name="Ajmi N."/>
            <person name="Altun S."/>
            <person name="Saticioglu I.B."/>
        </authorList>
    </citation>
    <scope>NUCLEOTIDE SEQUENCE [LARGE SCALE GENOMIC DNA]</scope>
    <source>
        <strain evidence="11 12">148P</strain>
    </source>
</reference>
<keyword evidence="9 10" id="KW-0472">Membrane</keyword>
<keyword evidence="10" id="KW-1003">Cell membrane</keyword>
<organism evidence="11 12">
    <name type="scientific">Pseudomonas ulcerans</name>
    <dbReference type="NCBI Taxonomy" id="3115852"/>
    <lineage>
        <taxon>Bacteria</taxon>
        <taxon>Pseudomonadati</taxon>
        <taxon>Pseudomonadota</taxon>
        <taxon>Gammaproteobacteria</taxon>
        <taxon>Pseudomonadales</taxon>
        <taxon>Pseudomonadaceae</taxon>
        <taxon>Pseudomonas</taxon>
    </lineage>
</organism>
<comment type="similarity">
    <text evidence="10">Belongs to the NqrB/RnfD family.</text>
</comment>
<dbReference type="Pfam" id="PF03116">
    <property type="entry name" value="NQR2_RnfD_RnfE"/>
    <property type="match status" value="1"/>
</dbReference>
<feature type="transmembrane region" description="Helical" evidence="10">
    <location>
        <begin position="90"/>
        <end position="108"/>
    </location>
</feature>
<feature type="transmembrane region" description="Helical" evidence="10">
    <location>
        <begin position="120"/>
        <end position="139"/>
    </location>
</feature>
<evidence type="ECO:0000256" key="5">
    <source>
        <dbReference type="ARBA" id="ARBA00022692"/>
    </source>
</evidence>
<dbReference type="PANTHER" id="PTHR30578">
    <property type="entry name" value="ELECTRON TRANSPORT COMPLEX PROTEIN RNFD"/>
    <property type="match status" value="1"/>
</dbReference>
<comment type="function">
    <text evidence="10">Part of a membrane-bound complex that couples electron transfer with translocation of ions across the membrane.</text>
</comment>
<feature type="transmembrane region" description="Helical" evidence="10">
    <location>
        <begin position="219"/>
        <end position="240"/>
    </location>
</feature>
<keyword evidence="8 10" id="KW-1133">Transmembrane helix</keyword>
<protein>
    <recommendedName>
        <fullName evidence="10">Ion-translocating oxidoreductase complex subunit D</fullName>
        <ecNumber evidence="10">7.-.-.-</ecNumber>
    </recommendedName>
    <alternativeName>
        <fullName evidence="10">Rnf electron transport complex subunit D</fullName>
    </alternativeName>
</protein>
<feature type="modified residue" description="FMN phosphoryl threonine" evidence="10">
    <location>
        <position position="166"/>
    </location>
</feature>
<keyword evidence="2 10" id="KW-0597">Phosphoprotein</keyword>
<keyword evidence="4 10" id="KW-0288">FMN</keyword>
<keyword evidence="3 10" id="KW-0285">Flavoprotein</keyword>
<evidence type="ECO:0000256" key="10">
    <source>
        <dbReference type="HAMAP-Rule" id="MF_00462"/>
    </source>
</evidence>
<keyword evidence="7 10" id="KW-0249">Electron transport</keyword>
<evidence type="ECO:0000256" key="1">
    <source>
        <dbReference type="ARBA" id="ARBA00022448"/>
    </source>
</evidence>
<dbReference type="InterPro" id="IPR011303">
    <property type="entry name" value="RnfD_bac"/>
</dbReference>
<evidence type="ECO:0000256" key="4">
    <source>
        <dbReference type="ARBA" id="ARBA00022643"/>
    </source>
</evidence>
<evidence type="ECO:0000256" key="9">
    <source>
        <dbReference type="ARBA" id="ARBA00023136"/>
    </source>
</evidence>
<dbReference type="EMBL" id="JAZDQJ010000003">
    <property type="protein sequence ID" value="MEE1932581.1"/>
    <property type="molecule type" value="Genomic_DNA"/>
</dbReference>
<evidence type="ECO:0000256" key="7">
    <source>
        <dbReference type="ARBA" id="ARBA00022982"/>
    </source>
</evidence>
<dbReference type="EC" id="7.-.-.-" evidence="10"/>
<keyword evidence="5 10" id="KW-0812">Transmembrane</keyword>
<evidence type="ECO:0000256" key="6">
    <source>
        <dbReference type="ARBA" id="ARBA00022967"/>
    </source>
</evidence>
<name>A0ABU7HM58_9PSED</name>
<accession>A0ABU7HM58</accession>
<comment type="subunit">
    <text evidence="10">The complex is composed of six subunits: RnfA, RnfB, RnfC, RnfD, RnfE and RnfG.</text>
</comment>
<comment type="caution">
    <text evidence="11">The sequence shown here is derived from an EMBL/GenBank/DDBJ whole genome shotgun (WGS) entry which is preliminary data.</text>
</comment>
<sequence length="328" mass="34704">MSPVPVETDVRLRSAMQLVLLACLPGLLTLFWVFGWGVLFNLLCTTAAALATEAVCLRLRQRSVLVALNDGSALVSACLLAIALPAHAPWWLPAIAASSAIALGKQLYGGVGRNPFNPAMLGYAVVLLSFPVHMTQWPAPQALDLGHSLDALLGFGERPDAWAGATVLDGLRQNRSLTVDELFASHPGFGHFAGRGSEWASLAFLVGGLLLLQRKVISWHAPAGMLASLFVVSLLCWNGSGSDSNGSPILHLLAGSTMLCAFFIITEPVSGPKTAAGRLLFGAGVGGLVYLIRTWGNYPDGAAFAVLLMNLCVPALDRWAERRQAEAP</sequence>
<dbReference type="PANTHER" id="PTHR30578:SF0">
    <property type="entry name" value="ION-TRANSLOCATING OXIDOREDUCTASE COMPLEX SUBUNIT D"/>
    <property type="match status" value="1"/>
</dbReference>
<feature type="transmembrane region" description="Helical" evidence="10">
    <location>
        <begin position="246"/>
        <end position="265"/>
    </location>
</feature>
<feature type="transmembrane region" description="Helical" evidence="10">
    <location>
        <begin position="12"/>
        <end position="32"/>
    </location>
</feature>
<keyword evidence="1 10" id="KW-0813">Transport</keyword>
<evidence type="ECO:0000313" key="12">
    <source>
        <dbReference type="Proteomes" id="UP001335100"/>
    </source>
</evidence>
<evidence type="ECO:0000313" key="11">
    <source>
        <dbReference type="EMBL" id="MEE1932581.1"/>
    </source>
</evidence>
<keyword evidence="10" id="KW-0997">Cell inner membrane</keyword>
<comment type="subcellular location">
    <subcellularLocation>
        <location evidence="10">Cell inner membrane</location>
        <topology evidence="10">Multi-pass membrane protein</topology>
    </subcellularLocation>
</comment>
<comment type="cofactor">
    <cofactor evidence="10">
        <name>FMN</name>
        <dbReference type="ChEBI" id="CHEBI:58210"/>
    </cofactor>
</comment>
<keyword evidence="6 10" id="KW-1278">Translocase</keyword>
<feature type="transmembrane region" description="Helical" evidence="10">
    <location>
        <begin position="64"/>
        <end position="84"/>
    </location>
</feature>
<feature type="transmembrane region" description="Helical" evidence="10">
    <location>
        <begin position="277"/>
        <end position="296"/>
    </location>
</feature>
<evidence type="ECO:0000256" key="2">
    <source>
        <dbReference type="ARBA" id="ARBA00022553"/>
    </source>
</evidence>
<evidence type="ECO:0000256" key="3">
    <source>
        <dbReference type="ARBA" id="ARBA00022630"/>
    </source>
</evidence>
<proteinExistence type="inferred from homology"/>
<gene>
    <name evidence="10" type="primary">rnfD</name>
    <name evidence="11" type="ORF">V0R50_05055</name>
</gene>
<keyword evidence="12" id="KW-1185">Reference proteome</keyword>